<comment type="subcellular location">
    <subcellularLocation>
        <location evidence="9">Cell membrane</location>
        <topology evidence="9">Lipid-anchor</topology>
    </subcellularLocation>
    <subcellularLocation>
        <location evidence="1">Membrane</location>
    </subcellularLocation>
</comment>
<dbReference type="Gene3D" id="2.20.200.10">
    <property type="entry name" value="Outer membrane efflux proteins (OEP)"/>
    <property type="match status" value="1"/>
</dbReference>
<dbReference type="Gene3D" id="1.20.1600.10">
    <property type="entry name" value="Outer membrane efflux proteins (OEP)"/>
    <property type="match status" value="1"/>
</dbReference>
<reference evidence="11" key="1">
    <citation type="submission" date="2018-05" db="EMBL/GenBank/DDBJ databases">
        <authorList>
            <person name="Li X."/>
        </authorList>
    </citation>
    <scope>NUCLEOTIDE SEQUENCE [LARGE SCALE GENOMIC DNA]</scope>
    <source>
        <strain evidence="11">YIM 73061</strain>
    </source>
</reference>
<evidence type="ECO:0000256" key="6">
    <source>
        <dbReference type="ARBA" id="ARBA00023136"/>
    </source>
</evidence>
<gene>
    <name evidence="10" type="ORF">DJ018_15720</name>
</gene>
<keyword evidence="7 9" id="KW-0564">Palmitate</keyword>
<evidence type="ECO:0000313" key="11">
    <source>
        <dbReference type="Proteomes" id="UP000249725"/>
    </source>
</evidence>
<evidence type="ECO:0000313" key="10">
    <source>
        <dbReference type="EMBL" id="RAK51385.1"/>
    </source>
</evidence>
<evidence type="ECO:0000256" key="5">
    <source>
        <dbReference type="ARBA" id="ARBA00022729"/>
    </source>
</evidence>
<comment type="similarity">
    <text evidence="2 9">Belongs to the outer membrane factor (OMF) (TC 1.B.17) family.</text>
</comment>
<dbReference type="Pfam" id="PF02321">
    <property type="entry name" value="OEP"/>
    <property type="match status" value="2"/>
</dbReference>
<organism evidence="10 11">
    <name type="scientific">Phenylobacterium deserti</name>
    <dbReference type="NCBI Taxonomy" id="1914756"/>
    <lineage>
        <taxon>Bacteria</taxon>
        <taxon>Pseudomonadati</taxon>
        <taxon>Pseudomonadota</taxon>
        <taxon>Alphaproteobacteria</taxon>
        <taxon>Caulobacterales</taxon>
        <taxon>Caulobacteraceae</taxon>
        <taxon>Phenylobacterium</taxon>
    </lineage>
</organism>
<evidence type="ECO:0000256" key="9">
    <source>
        <dbReference type="RuleBase" id="RU362097"/>
    </source>
</evidence>
<dbReference type="RefSeq" id="WP_111515920.1">
    <property type="nucleotide sequence ID" value="NZ_QFYR01000004.1"/>
</dbReference>
<dbReference type="PANTHER" id="PTHR30203:SF20">
    <property type="entry name" value="MULTIDRUG RESISTANCE OUTER MEMBRANE PROTEIN MDTP-RELATED"/>
    <property type="match status" value="1"/>
</dbReference>
<feature type="signal peptide" evidence="9">
    <location>
        <begin position="1"/>
        <end position="22"/>
    </location>
</feature>
<evidence type="ECO:0000256" key="2">
    <source>
        <dbReference type="ARBA" id="ARBA00007613"/>
    </source>
</evidence>
<keyword evidence="4 9" id="KW-0812">Transmembrane</keyword>
<name>A0A328AA16_9CAUL</name>
<dbReference type="OrthoDB" id="9783100at2"/>
<proteinExistence type="inferred from homology"/>
<keyword evidence="6 9" id="KW-0472">Membrane</keyword>
<evidence type="ECO:0000256" key="8">
    <source>
        <dbReference type="ARBA" id="ARBA00023288"/>
    </source>
</evidence>
<dbReference type="InterPro" id="IPR003423">
    <property type="entry name" value="OMP_efflux"/>
</dbReference>
<dbReference type="GO" id="GO:0015562">
    <property type="term" value="F:efflux transmembrane transporter activity"/>
    <property type="evidence" value="ECO:0007669"/>
    <property type="project" value="InterPro"/>
</dbReference>
<evidence type="ECO:0000256" key="1">
    <source>
        <dbReference type="ARBA" id="ARBA00004370"/>
    </source>
</evidence>
<dbReference type="EMBL" id="QFYR01000004">
    <property type="protein sequence ID" value="RAK51385.1"/>
    <property type="molecule type" value="Genomic_DNA"/>
</dbReference>
<comment type="caution">
    <text evidence="10">The sequence shown here is derived from an EMBL/GenBank/DDBJ whole genome shotgun (WGS) entry which is preliminary data.</text>
</comment>
<dbReference type="Proteomes" id="UP000249725">
    <property type="component" value="Unassembled WGS sequence"/>
</dbReference>
<evidence type="ECO:0000256" key="3">
    <source>
        <dbReference type="ARBA" id="ARBA00022452"/>
    </source>
</evidence>
<dbReference type="NCBIfam" id="TIGR01845">
    <property type="entry name" value="outer_NodT"/>
    <property type="match status" value="1"/>
</dbReference>
<sequence>MPTAHAPLKLALLASLSAAALAACATLPAETPSRQAKAAETYATSQTLNAPAADWPTDRWWAAYGDAQLATLVDEALAGSPSLAQAEARVRRAEAVAAQARSRDLPSVTLNGSAQETKQSYNNGIPAAFVPQGYNDYGRVTLDFGWELDFWGRNRAAVAAATSEARAAQAEAAQARLMLSTNVAAAYADLARLFAERDVAERTVALQQETTSLVANRVANGLDTRGEQRLAEAEPLQSRADLAALDEQIALTRNRISALLGAGPDRGLAIARPQISALKPFGLPPELSANLVGRRPDVIAARWRAEAASSRVREARAAFYPDINLAAYVGAQALHLDKLFDSGSDIGSVGPAVSLPIFEGGRLRAGLRGAEADRDSAVAGYDAAVAEAFRQVADVVASERALEAQLADSRAALAASEDAYRIARLRYQGGLSTYSVLLQSEQAVLRRRRAVADLEARAFALDVALVRALGGGFHAA</sequence>
<feature type="chain" id="PRO_5016189256" evidence="9">
    <location>
        <begin position="23"/>
        <end position="476"/>
    </location>
</feature>
<keyword evidence="8 9" id="KW-0449">Lipoprotein</keyword>
<dbReference type="AlphaFoldDB" id="A0A328AA16"/>
<keyword evidence="5 9" id="KW-0732">Signal</keyword>
<dbReference type="GO" id="GO:0005886">
    <property type="term" value="C:plasma membrane"/>
    <property type="evidence" value="ECO:0007669"/>
    <property type="project" value="UniProtKB-SubCell"/>
</dbReference>
<accession>A0A328AA16</accession>
<dbReference type="InterPro" id="IPR010131">
    <property type="entry name" value="MdtP/NodT-like"/>
</dbReference>
<evidence type="ECO:0000256" key="4">
    <source>
        <dbReference type="ARBA" id="ARBA00022692"/>
    </source>
</evidence>
<keyword evidence="3 9" id="KW-1134">Transmembrane beta strand</keyword>
<protein>
    <submittedName>
        <fullName evidence="10">Multidrug transporter</fullName>
    </submittedName>
</protein>
<dbReference type="SUPFAM" id="SSF56954">
    <property type="entry name" value="Outer membrane efflux proteins (OEP)"/>
    <property type="match status" value="1"/>
</dbReference>
<dbReference type="PANTHER" id="PTHR30203">
    <property type="entry name" value="OUTER MEMBRANE CATION EFFLUX PROTEIN"/>
    <property type="match status" value="1"/>
</dbReference>
<keyword evidence="11" id="KW-1185">Reference proteome</keyword>
<evidence type="ECO:0000256" key="7">
    <source>
        <dbReference type="ARBA" id="ARBA00023139"/>
    </source>
</evidence>